<keyword evidence="3" id="KW-1185">Reference proteome</keyword>
<dbReference type="AlphaFoldDB" id="A0A0C5VNM3"/>
<dbReference type="EMBL" id="CP007142">
    <property type="protein sequence ID" value="AJQ94998.1"/>
    <property type="molecule type" value="Genomic_DNA"/>
</dbReference>
<evidence type="ECO:0000256" key="1">
    <source>
        <dbReference type="SAM" id="Phobius"/>
    </source>
</evidence>
<keyword evidence="1" id="KW-1133">Transmembrane helix</keyword>
<dbReference type="HOGENOM" id="CLU_054568_0_1_6"/>
<protein>
    <submittedName>
        <fullName evidence="2">Putative conserved protein (Some members containing a von Willebrand factor type A (VWA) domain)</fullName>
    </submittedName>
</protein>
<feature type="transmembrane region" description="Helical" evidence="1">
    <location>
        <begin position="37"/>
        <end position="60"/>
    </location>
</feature>
<dbReference type="KEGG" id="gsn:YC6258_02960"/>
<sequence>MLNPLTIIQQLVWQRFNRWLSQRIRPEKQLQMNQKRIYILPSKAGLVLFVLILALLLMAINFQNNLVYMITFWLLALLAINVLFTYRNLSGLRLVVVRAGSCFAGDRVRFEFDVFNHSNRARQAIQIGWRGQDQVTITLEKGEQRRITLTHDTVTRGYLRPGRLEILTHFPTGLARSWGYMHPDVTAVVFPEPRLALQLDNAHHEGDETEDGQEIKNGSSDFSLIREFRQGDSIKRIHWPAYARTGKLHSREFVDYQHHDQWLDWSNLTLSGTEQKLSHLCAKVLEMFEQQKHWGLRIPGTEIAPSLSEQHKIRCLTALATFGLSHER</sequence>
<dbReference type="PANTHER" id="PTHR34351">
    <property type="entry name" value="SLR1927 PROTEIN-RELATED"/>
    <property type="match status" value="1"/>
</dbReference>
<keyword evidence="1" id="KW-0812">Transmembrane</keyword>
<gene>
    <name evidence="2" type="ORF">YC6258_02960</name>
</gene>
<feature type="transmembrane region" description="Helical" evidence="1">
    <location>
        <begin position="66"/>
        <end position="84"/>
    </location>
</feature>
<keyword evidence="1" id="KW-0472">Membrane</keyword>
<reference evidence="2 3" key="1">
    <citation type="submission" date="2014-01" db="EMBL/GenBank/DDBJ databases">
        <title>Full genme sequencing of cellulolytic bacterium Gynuella sunshinyii YC6258T gen. nov., sp. nov.</title>
        <authorList>
            <person name="Khan H."/>
            <person name="Chung E.J."/>
            <person name="Chung Y.R."/>
        </authorList>
    </citation>
    <scope>NUCLEOTIDE SEQUENCE [LARGE SCALE GENOMIC DNA]</scope>
    <source>
        <strain evidence="2 3">YC6258</strain>
    </source>
</reference>
<name>A0A0C5VNM3_9GAMM</name>
<proteinExistence type="predicted"/>
<dbReference type="PANTHER" id="PTHR34351:SF1">
    <property type="entry name" value="SLR1927 PROTEIN"/>
    <property type="match status" value="1"/>
</dbReference>
<dbReference type="OrthoDB" id="5298497at2"/>
<dbReference type="STRING" id="1445510.YC6258_02960"/>
<dbReference type="Proteomes" id="UP000032266">
    <property type="component" value="Chromosome"/>
</dbReference>
<organism evidence="2 3">
    <name type="scientific">Gynuella sunshinyii YC6258</name>
    <dbReference type="NCBI Taxonomy" id="1445510"/>
    <lineage>
        <taxon>Bacteria</taxon>
        <taxon>Pseudomonadati</taxon>
        <taxon>Pseudomonadota</taxon>
        <taxon>Gammaproteobacteria</taxon>
        <taxon>Oceanospirillales</taxon>
        <taxon>Saccharospirillaceae</taxon>
        <taxon>Gynuella</taxon>
    </lineage>
</organism>
<accession>A0A0C5VNM3</accession>
<dbReference type="RefSeq" id="WP_044617404.1">
    <property type="nucleotide sequence ID" value="NZ_CP007142.1"/>
</dbReference>
<evidence type="ECO:0000313" key="3">
    <source>
        <dbReference type="Proteomes" id="UP000032266"/>
    </source>
</evidence>
<evidence type="ECO:0000313" key="2">
    <source>
        <dbReference type="EMBL" id="AJQ94998.1"/>
    </source>
</evidence>